<dbReference type="AlphaFoldDB" id="A0A810KWU8"/>
<evidence type="ECO:0000313" key="4">
    <source>
        <dbReference type="Proteomes" id="UP000680750"/>
    </source>
</evidence>
<keyword evidence="4" id="KW-1185">Reference proteome</keyword>
<evidence type="ECO:0000313" key="3">
    <source>
        <dbReference type="EMBL" id="BCJ27554.1"/>
    </source>
</evidence>
<keyword evidence="2" id="KW-1133">Transmembrane helix</keyword>
<accession>A0A810KWU8</accession>
<proteinExistence type="predicted"/>
<feature type="transmembrane region" description="Helical" evidence="2">
    <location>
        <begin position="47"/>
        <end position="65"/>
    </location>
</feature>
<keyword evidence="2" id="KW-0812">Transmembrane</keyword>
<feature type="compositionally biased region" description="Polar residues" evidence="1">
    <location>
        <begin position="1"/>
        <end position="17"/>
    </location>
</feature>
<dbReference type="KEGG" id="aser:Asera_16620"/>
<dbReference type="EMBL" id="AP023354">
    <property type="protein sequence ID" value="BCJ27554.1"/>
    <property type="molecule type" value="Genomic_DNA"/>
</dbReference>
<feature type="region of interest" description="Disordered" evidence="1">
    <location>
        <begin position="1"/>
        <end position="42"/>
    </location>
</feature>
<protein>
    <submittedName>
        <fullName evidence="3">Uncharacterized protein</fullName>
    </submittedName>
</protein>
<sequence>MDRAMTQSAHATRQSAASHVVDHSTRPGATEPIADQEPARRRSGRRLLLLAGTGMFLIGAAWTVATVRTGLAAASRQRNRKNRRLFRRH</sequence>
<name>A0A810KWU8_9ACTN</name>
<dbReference type="Proteomes" id="UP000680750">
    <property type="component" value="Chromosome"/>
</dbReference>
<keyword evidence="2" id="KW-0472">Membrane</keyword>
<evidence type="ECO:0000256" key="1">
    <source>
        <dbReference type="SAM" id="MobiDB-lite"/>
    </source>
</evidence>
<dbReference type="RefSeq" id="WP_157035218.1">
    <property type="nucleotide sequence ID" value="NZ_AP023354.1"/>
</dbReference>
<evidence type="ECO:0000256" key="2">
    <source>
        <dbReference type="SAM" id="Phobius"/>
    </source>
</evidence>
<organism evidence="3 4">
    <name type="scientific">Actinocatenispora sera</name>
    <dbReference type="NCBI Taxonomy" id="390989"/>
    <lineage>
        <taxon>Bacteria</taxon>
        <taxon>Bacillati</taxon>
        <taxon>Actinomycetota</taxon>
        <taxon>Actinomycetes</taxon>
        <taxon>Micromonosporales</taxon>
        <taxon>Micromonosporaceae</taxon>
        <taxon>Actinocatenispora</taxon>
    </lineage>
</organism>
<reference evidence="3" key="1">
    <citation type="submission" date="2020-08" db="EMBL/GenBank/DDBJ databases">
        <title>Whole genome shotgun sequence of Actinocatenispora sera NBRC 101916.</title>
        <authorList>
            <person name="Komaki H."/>
            <person name="Tamura T."/>
        </authorList>
    </citation>
    <scope>NUCLEOTIDE SEQUENCE</scope>
    <source>
        <strain evidence="3">NBRC 101916</strain>
    </source>
</reference>
<gene>
    <name evidence="3" type="ORF">Asera_16620</name>
</gene>